<feature type="transmembrane region" description="Helical" evidence="1">
    <location>
        <begin position="164"/>
        <end position="183"/>
    </location>
</feature>
<evidence type="ECO:0000313" key="4">
    <source>
        <dbReference type="Proteomes" id="UP000177135"/>
    </source>
</evidence>
<keyword evidence="1" id="KW-1133">Transmembrane helix</keyword>
<reference evidence="3 4" key="1">
    <citation type="journal article" date="2016" name="Nat. Commun.">
        <title>Thousands of microbial genomes shed light on interconnected biogeochemical processes in an aquifer system.</title>
        <authorList>
            <person name="Anantharaman K."/>
            <person name="Brown C.T."/>
            <person name="Hug L.A."/>
            <person name="Sharon I."/>
            <person name="Castelle C.J."/>
            <person name="Probst A.J."/>
            <person name="Thomas B.C."/>
            <person name="Singh A."/>
            <person name="Wilkins M.J."/>
            <person name="Karaoz U."/>
            <person name="Brodie E.L."/>
            <person name="Williams K.H."/>
            <person name="Hubbard S.S."/>
            <person name="Banfield J.F."/>
        </authorList>
    </citation>
    <scope>NUCLEOTIDE SEQUENCE [LARGE SCALE GENOMIC DNA]</scope>
</reference>
<dbReference type="AlphaFoldDB" id="A0A1F5N2V2"/>
<dbReference type="Proteomes" id="UP000177135">
    <property type="component" value="Unassembled WGS sequence"/>
</dbReference>
<accession>A0A1F5N2V2</accession>
<comment type="caution">
    <text evidence="3">The sequence shown here is derived from an EMBL/GenBank/DDBJ whole genome shotgun (WGS) entry which is preliminary data.</text>
</comment>
<gene>
    <name evidence="3" type="ORF">A2617_04815</name>
</gene>
<organism evidence="3 4">
    <name type="scientific">Candidatus Daviesbacteria bacterium RIFOXYD1_FULL_41_10</name>
    <dbReference type="NCBI Taxonomy" id="1797801"/>
    <lineage>
        <taxon>Bacteria</taxon>
        <taxon>Candidatus Daviesiibacteriota</taxon>
    </lineage>
</organism>
<dbReference type="InterPro" id="IPR036938">
    <property type="entry name" value="PAP2/HPO_sf"/>
</dbReference>
<name>A0A1F5N2V2_9BACT</name>
<dbReference type="PANTHER" id="PTHR14969:SF13">
    <property type="entry name" value="AT30094P"/>
    <property type="match status" value="1"/>
</dbReference>
<evidence type="ECO:0000259" key="2">
    <source>
        <dbReference type="SMART" id="SM00014"/>
    </source>
</evidence>
<sequence length="216" mass="24765">MPGRKFFFAISIILFLLFVYFSYLVAKETFVSFDFDTTVRFQDKIPRRFDLPFSFFSLLGMTEITGLVWLALFIFVLIKRYWLATLSMFTFWGALALEVFGKMFVFHPGPPFLFYRGVLKFEFPSSYAHTSYSYPSGHLTRTAFIISFLIVYIYLKTHWSIKMLIIPGLVLFLALMAVSRIYLGEHWTTDVLGGLLLGSSAGILTASLVPKSLSPD</sequence>
<feature type="domain" description="Phosphatidic acid phosphatase type 2/haloperoxidase" evidence="2">
    <location>
        <begin position="86"/>
        <end position="206"/>
    </location>
</feature>
<feature type="transmembrane region" description="Helical" evidence="1">
    <location>
        <begin position="189"/>
        <end position="209"/>
    </location>
</feature>
<dbReference type="EMBL" id="MFEC01000003">
    <property type="protein sequence ID" value="OGE71969.1"/>
    <property type="molecule type" value="Genomic_DNA"/>
</dbReference>
<keyword evidence="1" id="KW-0472">Membrane</keyword>
<dbReference type="InterPro" id="IPR000326">
    <property type="entry name" value="PAP2/HPO"/>
</dbReference>
<feature type="transmembrane region" description="Helical" evidence="1">
    <location>
        <begin position="53"/>
        <end position="78"/>
    </location>
</feature>
<feature type="transmembrane region" description="Helical" evidence="1">
    <location>
        <begin position="7"/>
        <end position="26"/>
    </location>
</feature>
<evidence type="ECO:0000313" key="3">
    <source>
        <dbReference type="EMBL" id="OGE71969.1"/>
    </source>
</evidence>
<dbReference type="Gene3D" id="1.20.144.10">
    <property type="entry name" value="Phosphatidic acid phosphatase type 2/haloperoxidase"/>
    <property type="match status" value="1"/>
</dbReference>
<dbReference type="SMART" id="SM00014">
    <property type="entry name" value="acidPPc"/>
    <property type="match status" value="1"/>
</dbReference>
<dbReference type="PANTHER" id="PTHR14969">
    <property type="entry name" value="SPHINGOSINE-1-PHOSPHATE PHOSPHOHYDROLASE"/>
    <property type="match status" value="1"/>
</dbReference>
<dbReference type="Pfam" id="PF01569">
    <property type="entry name" value="PAP2"/>
    <property type="match status" value="1"/>
</dbReference>
<feature type="transmembrane region" description="Helical" evidence="1">
    <location>
        <begin position="85"/>
        <end position="106"/>
    </location>
</feature>
<proteinExistence type="predicted"/>
<keyword evidence="1" id="KW-0812">Transmembrane</keyword>
<evidence type="ECO:0000256" key="1">
    <source>
        <dbReference type="SAM" id="Phobius"/>
    </source>
</evidence>
<protein>
    <recommendedName>
        <fullName evidence="2">Phosphatidic acid phosphatase type 2/haloperoxidase domain-containing protein</fullName>
    </recommendedName>
</protein>
<feature type="transmembrane region" description="Helical" evidence="1">
    <location>
        <begin position="138"/>
        <end position="155"/>
    </location>
</feature>
<dbReference type="SUPFAM" id="SSF48317">
    <property type="entry name" value="Acid phosphatase/Vanadium-dependent haloperoxidase"/>
    <property type="match status" value="1"/>
</dbReference>